<accession>A0A3S5BW80</accession>
<evidence type="ECO:0000313" key="2">
    <source>
        <dbReference type="Proteomes" id="UP000784294"/>
    </source>
</evidence>
<sequence length="64" mass="7304">MAERDARLTSQTHEMADLETQLNSSIRLVQSLHSRLAHGRQQLNNQLTRLAHISSKELPSERQA</sequence>
<dbReference type="Proteomes" id="UP000784294">
    <property type="component" value="Unassembled WGS sequence"/>
</dbReference>
<protein>
    <submittedName>
        <fullName evidence="1">Uncharacterized protein</fullName>
    </submittedName>
</protein>
<reference evidence="1" key="1">
    <citation type="submission" date="2018-11" db="EMBL/GenBank/DDBJ databases">
        <authorList>
            <consortium name="Pathogen Informatics"/>
        </authorList>
    </citation>
    <scope>NUCLEOTIDE SEQUENCE</scope>
</reference>
<name>A0A3S5BW80_9PLAT</name>
<dbReference type="EMBL" id="CAAALY010050671">
    <property type="protein sequence ID" value="VEL21317.1"/>
    <property type="molecule type" value="Genomic_DNA"/>
</dbReference>
<gene>
    <name evidence="1" type="ORF">PXEA_LOCUS14757</name>
</gene>
<comment type="caution">
    <text evidence="1">The sequence shown here is derived from an EMBL/GenBank/DDBJ whole genome shotgun (WGS) entry which is preliminary data.</text>
</comment>
<dbReference type="AlphaFoldDB" id="A0A3S5BW80"/>
<keyword evidence="2" id="KW-1185">Reference proteome</keyword>
<organism evidence="1 2">
    <name type="scientific">Protopolystoma xenopodis</name>
    <dbReference type="NCBI Taxonomy" id="117903"/>
    <lineage>
        <taxon>Eukaryota</taxon>
        <taxon>Metazoa</taxon>
        <taxon>Spiralia</taxon>
        <taxon>Lophotrochozoa</taxon>
        <taxon>Platyhelminthes</taxon>
        <taxon>Monogenea</taxon>
        <taxon>Polyopisthocotylea</taxon>
        <taxon>Polystomatidea</taxon>
        <taxon>Polystomatidae</taxon>
        <taxon>Protopolystoma</taxon>
    </lineage>
</organism>
<proteinExistence type="predicted"/>
<evidence type="ECO:0000313" key="1">
    <source>
        <dbReference type="EMBL" id="VEL21317.1"/>
    </source>
</evidence>